<reference evidence="1" key="1">
    <citation type="journal article" date="2013" name="BMC Genomics">
        <title>Unscrambling butterfly oogenesis.</title>
        <authorList>
            <person name="Carter J.M."/>
            <person name="Baker S.C."/>
            <person name="Pink R."/>
            <person name="Carter D.R."/>
            <person name="Collins A."/>
            <person name="Tomlin J."/>
            <person name="Gibbs M."/>
            <person name="Breuker C.J."/>
        </authorList>
    </citation>
    <scope>NUCLEOTIDE SEQUENCE</scope>
    <source>
        <tissue evidence="1">Ovary</tissue>
    </source>
</reference>
<dbReference type="EMBL" id="GAIX01010020">
    <property type="protein sequence ID" value="JAA82540.1"/>
    <property type="molecule type" value="Transcribed_RNA"/>
</dbReference>
<reference evidence="1" key="2">
    <citation type="submission" date="2013-05" db="EMBL/GenBank/DDBJ databases">
        <authorList>
            <person name="Carter J.-M."/>
            <person name="Baker S.C."/>
            <person name="Pink R."/>
            <person name="Carter D.R.F."/>
            <person name="Collins A."/>
            <person name="Tomlin J."/>
            <person name="Gibbs M."/>
            <person name="Breuker C.J."/>
        </authorList>
    </citation>
    <scope>NUCLEOTIDE SEQUENCE</scope>
    <source>
        <tissue evidence="1">Ovary</tissue>
    </source>
</reference>
<proteinExistence type="predicted"/>
<evidence type="ECO:0000313" key="1">
    <source>
        <dbReference type="EMBL" id="JAA82540.1"/>
    </source>
</evidence>
<name>S4P794_9NEOP</name>
<sequence>GVAQRCSKKTLQHGCLKCSSKTLQHGSLMTSVQLNNNKVVKTPFRCMITPTCGISNCTATYAPRHPSSMPLALMRMRGAAFC</sequence>
<organism evidence="1">
    <name type="scientific">Pararge aegeria</name>
    <name type="common">speckled wood butterfly</name>
    <dbReference type="NCBI Taxonomy" id="116150"/>
    <lineage>
        <taxon>Eukaryota</taxon>
        <taxon>Metazoa</taxon>
        <taxon>Ecdysozoa</taxon>
        <taxon>Arthropoda</taxon>
        <taxon>Hexapoda</taxon>
        <taxon>Insecta</taxon>
        <taxon>Pterygota</taxon>
        <taxon>Neoptera</taxon>
        <taxon>Endopterygota</taxon>
        <taxon>Lepidoptera</taxon>
        <taxon>Glossata</taxon>
        <taxon>Ditrysia</taxon>
        <taxon>Papilionoidea</taxon>
        <taxon>Nymphalidae</taxon>
        <taxon>Satyrinae</taxon>
        <taxon>Satyrini</taxon>
        <taxon>Parargina</taxon>
        <taxon>Pararge</taxon>
    </lineage>
</organism>
<protein>
    <submittedName>
        <fullName evidence="1">Uncharacterized protein</fullName>
    </submittedName>
</protein>
<feature type="non-terminal residue" evidence="1">
    <location>
        <position position="82"/>
    </location>
</feature>
<accession>S4P794</accession>
<feature type="non-terminal residue" evidence="1">
    <location>
        <position position="1"/>
    </location>
</feature>
<dbReference type="AlphaFoldDB" id="S4P794"/>